<name>A0A3P7LAF4_DIBLA</name>
<gene>
    <name evidence="1" type="ORF">DILT_LOCUS6281</name>
</gene>
<reference evidence="1 2" key="1">
    <citation type="submission" date="2018-11" db="EMBL/GenBank/DDBJ databases">
        <authorList>
            <consortium name="Pathogen Informatics"/>
        </authorList>
    </citation>
    <scope>NUCLEOTIDE SEQUENCE [LARGE SCALE GENOMIC DNA]</scope>
</reference>
<evidence type="ECO:0000313" key="1">
    <source>
        <dbReference type="EMBL" id="VDN10450.1"/>
    </source>
</evidence>
<proteinExistence type="predicted"/>
<dbReference type="Proteomes" id="UP000281553">
    <property type="component" value="Unassembled WGS sequence"/>
</dbReference>
<keyword evidence="2" id="KW-1185">Reference proteome</keyword>
<sequence length="70" mass="7687">MGVILHENFDLIRLEYVAASCRMSRDLGVGVIPPHYGGCMFSHPRPEQSASFPDVVDLRATASNLINNCP</sequence>
<evidence type="ECO:0000313" key="2">
    <source>
        <dbReference type="Proteomes" id="UP000281553"/>
    </source>
</evidence>
<protein>
    <submittedName>
        <fullName evidence="1">Uncharacterized protein</fullName>
    </submittedName>
</protein>
<dbReference type="AlphaFoldDB" id="A0A3P7LAF4"/>
<dbReference type="EMBL" id="UYRU01049174">
    <property type="protein sequence ID" value="VDN10450.1"/>
    <property type="molecule type" value="Genomic_DNA"/>
</dbReference>
<organism evidence="1 2">
    <name type="scientific">Dibothriocephalus latus</name>
    <name type="common">Fish tapeworm</name>
    <name type="synonym">Diphyllobothrium latum</name>
    <dbReference type="NCBI Taxonomy" id="60516"/>
    <lineage>
        <taxon>Eukaryota</taxon>
        <taxon>Metazoa</taxon>
        <taxon>Spiralia</taxon>
        <taxon>Lophotrochozoa</taxon>
        <taxon>Platyhelminthes</taxon>
        <taxon>Cestoda</taxon>
        <taxon>Eucestoda</taxon>
        <taxon>Diphyllobothriidea</taxon>
        <taxon>Diphyllobothriidae</taxon>
        <taxon>Dibothriocephalus</taxon>
    </lineage>
</organism>
<accession>A0A3P7LAF4</accession>